<dbReference type="PROSITE" id="PS51192">
    <property type="entry name" value="HELICASE_ATP_BIND_1"/>
    <property type="match status" value="1"/>
</dbReference>
<dbReference type="GO" id="GO:0003678">
    <property type="term" value="F:DNA helicase activity"/>
    <property type="evidence" value="ECO:0007669"/>
    <property type="project" value="InterPro"/>
</dbReference>
<evidence type="ECO:0000256" key="3">
    <source>
        <dbReference type="ARBA" id="ARBA00022741"/>
    </source>
</evidence>
<dbReference type="InterPro" id="IPR027417">
    <property type="entry name" value="P-loop_NTPase"/>
</dbReference>
<dbReference type="Pfam" id="PF00176">
    <property type="entry name" value="SNF2-rel_dom"/>
    <property type="match status" value="1"/>
</dbReference>
<reference evidence="10" key="1">
    <citation type="submission" date="2020-05" db="EMBL/GenBank/DDBJ databases">
        <title>Phylogenomic resolution of chytrid fungi.</title>
        <authorList>
            <person name="Stajich J.E."/>
            <person name="Amses K."/>
            <person name="Simmons R."/>
            <person name="Seto K."/>
            <person name="Myers J."/>
            <person name="Bonds A."/>
            <person name="Quandt C.A."/>
            <person name="Barry K."/>
            <person name="Liu P."/>
            <person name="Grigoriev I."/>
            <person name="Longcore J.E."/>
            <person name="James T.Y."/>
        </authorList>
    </citation>
    <scope>NUCLEOTIDE SEQUENCE</scope>
    <source>
        <strain evidence="10">JEL0513</strain>
    </source>
</reference>
<feature type="region of interest" description="Disordered" evidence="7">
    <location>
        <begin position="877"/>
        <end position="897"/>
    </location>
</feature>
<dbReference type="Pfam" id="PF00271">
    <property type="entry name" value="Helicase_C"/>
    <property type="match status" value="1"/>
</dbReference>
<name>A0AAD5XJL6_9FUNG</name>
<evidence type="ECO:0000259" key="9">
    <source>
        <dbReference type="PROSITE" id="PS51194"/>
    </source>
</evidence>
<feature type="region of interest" description="Disordered" evidence="7">
    <location>
        <begin position="839"/>
        <end position="861"/>
    </location>
</feature>
<dbReference type="EMBL" id="JADGJH010000429">
    <property type="protein sequence ID" value="KAJ3129295.1"/>
    <property type="molecule type" value="Genomic_DNA"/>
</dbReference>
<feature type="compositionally biased region" description="Acidic residues" evidence="7">
    <location>
        <begin position="1"/>
        <end position="13"/>
    </location>
</feature>
<evidence type="ECO:0000256" key="5">
    <source>
        <dbReference type="ARBA" id="ARBA00022840"/>
    </source>
</evidence>
<dbReference type="SMART" id="SM00490">
    <property type="entry name" value="HELICc"/>
    <property type="match status" value="1"/>
</dbReference>
<accession>A0AAD5XJL6</accession>
<dbReference type="Gene3D" id="3.40.50.10810">
    <property type="entry name" value="Tandem AAA-ATPase domain"/>
    <property type="match status" value="1"/>
</dbReference>
<evidence type="ECO:0000256" key="2">
    <source>
        <dbReference type="ARBA" id="ARBA00007025"/>
    </source>
</evidence>
<evidence type="ECO:0000313" key="10">
    <source>
        <dbReference type="EMBL" id="KAJ3129295.1"/>
    </source>
</evidence>
<keyword evidence="3" id="KW-0547">Nucleotide-binding</keyword>
<evidence type="ECO:0000256" key="7">
    <source>
        <dbReference type="SAM" id="MobiDB-lite"/>
    </source>
</evidence>
<dbReference type="SMART" id="SM00487">
    <property type="entry name" value="DEXDc"/>
    <property type="match status" value="1"/>
</dbReference>
<dbReference type="GO" id="GO:0006281">
    <property type="term" value="P:DNA repair"/>
    <property type="evidence" value="ECO:0007669"/>
    <property type="project" value="InterPro"/>
</dbReference>
<evidence type="ECO:0000256" key="6">
    <source>
        <dbReference type="ARBA" id="ARBA00023242"/>
    </source>
</evidence>
<feature type="compositionally biased region" description="Basic and acidic residues" evidence="7">
    <location>
        <begin position="888"/>
        <end position="897"/>
    </location>
</feature>
<evidence type="ECO:0000256" key="4">
    <source>
        <dbReference type="ARBA" id="ARBA00022801"/>
    </source>
</evidence>
<dbReference type="GO" id="GO:0005524">
    <property type="term" value="F:ATP binding"/>
    <property type="evidence" value="ECO:0007669"/>
    <property type="project" value="UniProtKB-KW"/>
</dbReference>
<dbReference type="SUPFAM" id="SSF52949">
    <property type="entry name" value="Macro domain-like"/>
    <property type="match status" value="1"/>
</dbReference>
<dbReference type="InterPro" id="IPR049730">
    <property type="entry name" value="SNF2/RAD54-like_C"/>
</dbReference>
<evidence type="ECO:0000259" key="8">
    <source>
        <dbReference type="PROSITE" id="PS51192"/>
    </source>
</evidence>
<sequence length="1001" mass="111390">MPKVDEIDDDFNESESGAEQSTNSESDSPDNQLGGFDEGAFAARVELATARILANSTSADLNLSGLLGSDIELRTDEMGLGKTIQTIAFLLYQKHRMSQSARAKFLIVVPLSLLQNWKDEFAKFAAGPSILNVVKYHGTKEERAELKQQFENEVQFDVLLVTYETVCNDIEYLQQFKWQILVVDEAHRLKNRSSILHKSLLQLSPSPFKLLLTGTPVQNDLNELESLLSFACPSVFGANKDNFVLTRLYGSVKGAANNDASLKKLNELIKPFMLRRVKEIVLTLPPMKETVLYTRLVAMSKVQKTLYKSILTKDMSAFESGKKTGLMNNGIEPEPFEAGDHLFHASGKMEVLDCLLGDLHKNGHRIFSQMTYMLDILQDYLTYKSYTHVRLDGSIRGEERNAAVTNFSTTNDYFVFLLSTRAGGVGLNLTSADTVIFVDSDFNPMMDLQAAARAHRIGQTKQVRVIRLLTEGSVEEVIYKRALAKQSLSDKVTASTSENLAQTDDLKTPKNIISILRFGMAGLLAANTVDDMSAKAGALVKQFLKDTVVGVTVDAENVDIGEAASIYLYEGTDYKKDEEAFLQLKNEMIGSVETEGVDSFMENRRIQQAQRIAAAKEKKETKLRESWVKMGYESYALSDDLPETSSIQDNVSDNDDNESDGYSAANDDSTYFILKNGSITEPFVANNETGIVIHVVDDSGNWPAKGVFAVLSKMDPLIENYYITSCEVKNLQLGSAHLMPHTVKVKSGGEIHVCLIVAQKRHRDGSLGSIQFSDLEVGLVKAGRAAKMSGASVHLPRFGQATPGFDWYKTERIIRKALPAQHVKTFLYYFKRHQPSHNHSKTNYPFNNHLPSSSSASASQQLYQSRLTNQHPLQMKRTISDAQSNSKPDGEKSTLELKKMKEDKPGSFFEEQIRVAESTSSLTSFDISSRKVVFIFGITDRTVEDKIKEKIEGDGGLVLNVWDPERVNLVVVENKIAKDDMMDGYTGRAVIIHADELIESV</sequence>
<dbReference type="Gene3D" id="3.40.220.10">
    <property type="entry name" value="Leucine Aminopeptidase, subunit E, domain 1"/>
    <property type="match status" value="1"/>
</dbReference>
<feature type="region of interest" description="Disordered" evidence="7">
    <location>
        <begin position="1"/>
        <end position="35"/>
    </location>
</feature>
<keyword evidence="11" id="KW-1185">Reference proteome</keyword>
<feature type="region of interest" description="Disordered" evidence="7">
    <location>
        <begin position="643"/>
        <end position="664"/>
    </location>
</feature>
<feature type="domain" description="Helicase C-terminal" evidence="9">
    <location>
        <begin position="351"/>
        <end position="507"/>
    </location>
</feature>
<dbReference type="Gene3D" id="3.40.50.300">
    <property type="entry name" value="P-loop containing nucleotide triphosphate hydrolases"/>
    <property type="match status" value="1"/>
</dbReference>
<evidence type="ECO:0000313" key="11">
    <source>
        <dbReference type="Proteomes" id="UP001211907"/>
    </source>
</evidence>
<dbReference type="GO" id="GO:0016787">
    <property type="term" value="F:hydrolase activity"/>
    <property type="evidence" value="ECO:0007669"/>
    <property type="project" value="UniProtKB-KW"/>
</dbReference>
<feature type="compositionally biased region" description="Polar residues" evidence="7">
    <location>
        <begin position="14"/>
        <end position="31"/>
    </location>
</feature>
<dbReference type="InterPro" id="IPR001650">
    <property type="entry name" value="Helicase_C-like"/>
</dbReference>
<organism evidence="10 11">
    <name type="scientific">Physocladia obscura</name>
    <dbReference type="NCBI Taxonomy" id="109957"/>
    <lineage>
        <taxon>Eukaryota</taxon>
        <taxon>Fungi</taxon>
        <taxon>Fungi incertae sedis</taxon>
        <taxon>Chytridiomycota</taxon>
        <taxon>Chytridiomycota incertae sedis</taxon>
        <taxon>Chytridiomycetes</taxon>
        <taxon>Chytridiales</taxon>
        <taxon>Chytriomycetaceae</taxon>
        <taxon>Physocladia</taxon>
    </lineage>
</organism>
<dbReference type="InterPro" id="IPR014001">
    <property type="entry name" value="Helicase_ATP-bd"/>
</dbReference>
<dbReference type="SUPFAM" id="SSF52540">
    <property type="entry name" value="P-loop containing nucleoside triphosphate hydrolases"/>
    <property type="match status" value="2"/>
</dbReference>
<evidence type="ECO:0000256" key="1">
    <source>
        <dbReference type="ARBA" id="ARBA00004123"/>
    </source>
</evidence>
<dbReference type="PANTHER" id="PTHR47157:SF1">
    <property type="entry name" value="CHROMODOMAIN-HELICASE-DNA-BINDING PROTEIN 1-LIKE"/>
    <property type="match status" value="1"/>
</dbReference>
<feature type="compositionally biased region" description="Polar residues" evidence="7">
    <location>
        <begin position="841"/>
        <end position="851"/>
    </location>
</feature>
<dbReference type="PROSITE" id="PS51194">
    <property type="entry name" value="HELICASE_CTER"/>
    <property type="match status" value="1"/>
</dbReference>
<feature type="domain" description="Helicase ATP-binding" evidence="8">
    <location>
        <begin position="63"/>
        <end position="234"/>
    </location>
</feature>
<dbReference type="InterPro" id="IPR038718">
    <property type="entry name" value="SNF2-like_sf"/>
</dbReference>
<dbReference type="CDD" id="cd17919">
    <property type="entry name" value="DEXHc_Snf"/>
    <property type="match status" value="1"/>
</dbReference>
<dbReference type="Proteomes" id="UP001211907">
    <property type="component" value="Unassembled WGS sequence"/>
</dbReference>
<protein>
    <submittedName>
        <fullName evidence="10">Chromodomain-helicase-DNA-binding protein 1-like</fullName>
    </submittedName>
</protein>
<keyword evidence="6" id="KW-0539">Nucleus</keyword>
<dbReference type="PANTHER" id="PTHR47157">
    <property type="entry name" value="CHROMODOMAIN-HELICASE-DNA-BINDING PROTEIN 1-LIKE"/>
    <property type="match status" value="1"/>
</dbReference>
<gene>
    <name evidence="10" type="primary">CHD1L</name>
    <name evidence="10" type="ORF">HK100_008718</name>
</gene>
<comment type="caution">
    <text evidence="10">The sequence shown here is derived from an EMBL/GenBank/DDBJ whole genome shotgun (WGS) entry which is preliminary data.</text>
</comment>
<dbReference type="InterPro" id="IPR043472">
    <property type="entry name" value="Macro_dom-like"/>
</dbReference>
<dbReference type="AlphaFoldDB" id="A0AAD5XJL6"/>
<dbReference type="GO" id="GO:0005634">
    <property type="term" value="C:nucleus"/>
    <property type="evidence" value="ECO:0007669"/>
    <property type="project" value="UniProtKB-SubCell"/>
</dbReference>
<dbReference type="GO" id="GO:0006338">
    <property type="term" value="P:chromatin remodeling"/>
    <property type="evidence" value="ECO:0007669"/>
    <property type="project" value="InterPro"/>
</dbReference>
<keyword evidence="5" id="KW-0067">ATP-binding</keyword>
<comment type="similarity">
    <text evidence="2">Belongs to the SNF2/RAD54 helicase family.</text>
</comment>
<dbReference type="InterPro" id="IPR031053">
    <property type="entry name" value="ALC1"/>
</dbReference>
<comment type="subcellular location">
    <subcellularLocation>
        <location evidence="1">Nucleus</location>
    </subcellularLocation>
</comment>
<keyword evidence="4" id="KW-0378">Hydrolase</keyword>
<proteinExistence type="inferred from homology"/>
<dbReference type="CDD" id="cd18793">
    <property type="entry name" value="SF2_C_SNF"/>
    <property type="match status" value="1"/>
</dbReference>
<dbReference type="InterPro" id="IPR000330">
    <property type="entry name" value="SNF2_N"/>
</dbReference>